<dbReference type="AlphaFoldDB" id="B6IL72"/>
<keyword evidence="3" id="KW-1185">Reference proteome</keyword>
<dbReference type="RefSeq" id="XP_045100184.1">
    <property type="nucleotide sequence ID" value="XM_045237880.1"/>
</dbReference>
<dbReference type="InParanoid" id="B6IL72"/>
<feature type="transmembrane region" description="Helical" evidence="1">
    <location>
        <begin position="12"/>
        <end position="29"/>
    </location>
</feature>
<dbReference type="CTD" id="68918620"/>
<evidence type="ECO:0000313" key="3">
    <source>
        <dbReference type="Proteomes" id="UP000008549"/>
    </source>
</evidence>
<evidence type="ECO:0000313" key="2">
    <source>
        <dbReference type="EMBL" id="CAS00625.1"/>
    </source>
</evidence>
<organism evidence="2 3">
    <name type="scientific">Caenorhabditis briggsae</name>
    <dbReference type="NCBI Taxonomy" id="6238"/>
    <lineage>
        <taxon>Eukaryota</taxon>
        <taxon>Metazoa</taxon>
        <taxon>Ecdysozoa</taxon>
        <taxon>Nematoda</taxon>
        <taxon>Chromadorea</taxon>
        <taxon>Rhabditida</taxon>
        <taxon>Rhabditina</taxon>
        <taxon>Rhabditomorpha</taxon>
        <taxon>Rhabditoidea</taxon>
        <taxon>Rhabditidae</taxon>
        <taxon>Peloderinae</taxon>
        <taxon>Caenorhabditis</taxon>
    </lineage>
</organism>
<dbReference type="EMBL" id="HE601047">
    <property type="protein sequence ID" value="CAS00625.1"/>
    <property type="molecule type" value="Genomic_DNA"/>
</dbReference>
<keyword evidence="1" id="KW-1133">Transmembrane helix</keyword>
<dbReference type="GeneID" id="68918620"/>
<proteinExistence type="predicted"/>
<dbReference type="KEGG" id="cbr:CBG_27163"/>
<sequence>MKPIRRRSRCRRIFLRSLSKIITIIIIIMDSVGRDFLEYEVKRWERLLLLLDQ</sequence>
<gene>
    <name evidence="2" type="ORF">CBG27163</name>
    <name evidence="2" type="ORF">CBG_27163</name>
</gene>
<dbReference type="Proteomes" id="UP000008549">
    <property type="component" value="Unassembled WGS sequence"/>
</dbReference>
<evidence type="ECO:0000256" key="1">
    <source>
        <dbReference type="SAM" id="Phobius"/>
    </source>
</evidence>
<accession>B6IL72</accession>
<dbReference type="HOGENOM" id="CLU_3070687_0_0_1"/>
<name>B6IL72_CAEBR</name>
<protein>
    <submittedName>
        <fullName evidence="2">Protein CBG27163</fullName>
    </submittedName>
</protein>
<keyword evidence="1" id="KW-0812">Transmembrane</keyword>
<keyword evidence="1" id="KW-0472">Membrane</keyword>
<reference evidence="2 3" key="1">
    <citation type="journal article" date="2003" name="PLoS Biol.">
        <title>The genome sequence of Caenorhabditis briggsae: a platform for comparative genomics.</title>
        <authorList>
            <person name="Stein L.D."/>
            <person name="Bao Z."/>
            <person name="Blasiar D."/>
            <person name="Blumenthal T."/>
            <person name="Brent M.R."/>
            <person name="Chen N."/>
            <person name="Chinwalla A."/>
            <person name="Clarke L."/>
            <person name="Clee C."/>
            <person name="Coghlan A."/>
            <person name="Coulson A."/>
            <person name="D'Eustachio P."/>
            <person name="Fitch D.H."/>
            <person name="Fulton L.A."/>
            <person name="Fulton R.E."/>
            <person name="Griffiths-Jones S."/>
            <person name="Harris T.W."/>
            <person name="Hillier L.W."/>
            <person name="Kamath R."/>
            <person name="Kuwabara P.E."/>
            <person name="Mardis E.R."/>
            <person name="Marra M.A."/>
            <person name="Miner T.L."/>
            <person name="Minx P."/>
            <person name="Mullikin J.C."/>
            <person name="Plumb R.W."/>
            <person name="Rogers J."/>
            <person name="Schein J.E."/>
            <person name="Sohrmann M."/>
            <person name="Spieth J."/>
            <person name="Stajich J.E."/>
            <person name="Wei C."/>
            <person name="Willey D."/>
            <person name="Wilson R.K."/>
            <person name="Durbin R."/>
            <person name="Waterston R.H."/>
        </authorList>
    </citation>
    <scope>NUCLEOTIDE SEQUENCE [LARGE SCALE GENOMIC DNA]</scope>
    <source>
        <strain evidence="2 3">AF16</strain>
    </source>
</reference>
<reference evidence="2 3" key="2">
    <citation type="journal article" date="2011" name="PLoS Genet.">
        <title>Caenorhabditis briggsae recombinant inbred line genotypes reveal inter-strain incompatibility and the evolution of recombination.</title>
        <authorList>
            <person name="Ross J.A."/>
            <person name="Koboldt D.C."/>
            <person name="Staisch J.E."/>
            <person name="Chamberlin H.M."/>
            <person name="Gupta B.P."/>
            <person name="Miller R.D."/>
            <person name="Baird S.E."/>
            <person name="Haag E.S."/>
        </authorList>
    </citation>
    <scope>NUCLEOTIDE SEQUENCE [LARGE SCALE GENOMIC DNA]</scope>
    <source>
        <strain evidence="2 3">AF16</strain>
    </source>
</reference>